<dbReference type="Gene3D" id="1.25.40.170">
    <property type="entry name" value="Smaug, PHAT domain"/>
    <property type="match status" value="1"/>
</dbReference>
<dbReference type="PANTHER" id="PTHR12515">
    <property type="entry name" value="STERILE ALPHA MOTIF DOMAIN CONTAINING PROTEIN 4-RELATED"/>
    <property type="match status" value="1"/>
</dbReference>
<protein>
    <recommendedName>
        <fullName evidence="7">SAM domain-containing protein</fullName>
    </recommendedName>
</protein>
<dbReference type="Gene3D" id="1.10.150.50">
    <property type="entry name" value="Transcription Factor, Ets-1"/>
    <property type="match status" value="1"/>
</dbReference>
<dbReference type="InterPro" id="IPR001660">
    <property type="entry name" value="SAM"/>
</dbReference>
<dbReference type="EMBL" id="QCYY01000334">
    <property type="protein sequence ID" value="ROT85286.1"/>
    <property type="molecule type" value="Genomic_DNA"/>
</dbReference>
<feature type="compositionally biased region" description="Basic and acidic residues" evidence="6">
    <location>
        <begin position="157"/>
        <end position="171"/>
    </location>
</feature>
<dbReference type="PANTHER" id="PTHR12515:SF5">
    <property type="entry name" value="PROTEIN SMAUG"/>
    <property type="match status" value="1"/>
</dbReference>
<evidence type="ECO:0000256" key="4">
    <source>
        <dbReference type="ARBA" id="ARBA00022491"/>
    </source>
</evidence>
<dbReference type="InterPro" id="IPR050897">
    <property type="entry name" value="SMAUG/VTS1_RNA-bind"/>
</dbReference>
<dbReference type="SMART" id="SM00454">
    <property type="entry name" value="SAM"/>
    <property type="match status" value="1"/>
</dbReference>
<feature type="region of interest" description="Disordered" evidence="6">
    <location>
        <begin position="1"/>
        <end position="46"/>
    </location>
</feature>
<dbReference type="STRING" id="6689.A0A423U9B0"/>
<keyword evidence="9" id="KW-1185">Reference proteome</keyword>
<feature type="region of interest" description="Disordered" evidence="6">
    <location>
        <begin position="288"/>
        <end position="383"/>
    </location>
</feature>
<evidence type="ECO:0000256" key="6">
    <source>
        <dbReference type="SAM" id="MobiDB-lite"/>
    </source>
</evidence>
<dbReference type="GO" id="GO:0030371">
    <property type="term" value="F:translation repressor activity"/>
    <property type="evidence" value="ECO:0007669"/>
    <property type="project" value="InterPro"/>
</dbReference>
<dbReference type="Proteomes" id="UP000283509">
    <property type="component" value="Unassembled WGS sequence"/>
</dbReference>
<sequence>MSWCGGGASAAVGAPGDAPQSPNNSATSSRSSGCDSNTEEPCQPHPGMRDVGVWLKSLRLHKYSPLLCNLTYEELLALDEATLESQGVTKGARHKIVLSIAKLKERHKQLVQIEKEVMNGGNLFCCLNDLKSIILTPFPPYTPPTDKGQPPPPPHSQGDEREALKEERCEASRPAVEGDGGSSIPEDDLPSQFTRVMGKVCTQLLVSVRPEDECVTAFLGLVEKCVNHEAFTLAQTRRLQSWKQQIIRVWHPLPPKTKDSRHTRRLPGLPSLGVGGLLSPQQFLAKRPSLQETPSEQLRPHITLQRTRSAPSRPHQLPLSGHARSVPPPTTSLAPGTSACSDLRLSGASGTSGTVLEPHFSPATSYSHLGPPPSSPDPADNDITDRLESLCLSVTEHALG</sequence>
<dbReference type="Pfam" id="PF00536">
    <property type="entry name" value="SAM_1"/>
    <property type="match status" value="1"/>
</dbReference>
<keyword evidence="5" id="KW-0694">RNA-binding</keyword>
<dbReference type="InterPro" id="IPR037093">
    <property type="entry name" value="PHAT_dom_sf"/>
</dbReference>
<organism evidence="8 9">
    <name type="scientific">Penaeus vannamei</name>
    <name type="common">Whiteleg shrimp</name>
    <name type="synonym">Litopenaeus vannamei</name>
    <dbReference type="NCBI Taxonomy" id="6689"/>
    <lineage>
        <taxon>Eukaryota</taxon>
        <taxon>Metazoa</taxon>
        <taxon>Ecdysozoa</taxon>
        <taxon>Arthropoda</taxon>
        <taxon>Crustacea</taxon>
        <taxon>Multicrustacea</taxon>
        <taxon>Malacostraca</taxon>
        <taxon>Eumalacostraca</taxon>
        <taxon>Eucarida</taxon>
        <taxon>Decapoda</taxon>
        <taxon>Dendrobranchiata</taxon>
        <taxon>Penaeoidea</taxon>
        <taxon>Penaeidae</taxon>
        <taxon>Penaeus</taxon>
    </lineage>
</organism>
<evidence type="ECO:0000313" key="9">
    <source>
        <dbReference type="Proteomes" id="UP000283509"/>
    </source>
</evidence>
<gene>
    <name evidence="8" type="ORF">C7M84_018050</name>
</gene>
<comment type="caution">
    <text evidence="8">The sequence shown here is derived from an EMBL/GenBank/DDBJ whole genome shotgun (WGS) entry which is preliminary data.</text>
</comment>
<keyword evidence="3" id="KW-0963">Cytoplasm</keyword>
<dbReference type="GO" id="GO:0000932">
    <property type="term" value="C:P-body"/>
    <property type="evidence" value="ECO:0007669"/>
    <property type="project" value="TreeGrafter"/>
</dbReference>
<dbReference type="CDD" id="cd09557">
    <property type="entry name" value="SAM_Smaug"/>
    <property type="match status" value="1"/>
</dbReference>
<accession>A0A423U9B0</accession>
<evidence type="ECO:0000313" key="8">
    <source>
        <dbReference type="EMBL" id="ROT85286.1"/>
    </source>
</evidence>
<dbReference type="InterPro" id="IPR037634">
    <property type="entry name" value="Smaug_SAM"/>
</dbReference>
<dbReference type="GO" id="GO:0003729">
    <property type="term" value="F:mRNA binding"/>
    <property type="evidence" value="ECO:0007669"/>
    <property type="project" value="TreeGrafter"/>
</dbReference>
<comment type="similarity">
    <text evidence="2">Belongs to the SMAUG family.</text>
</comment>
<dbReference type="InterPro" id="IPR013761">
    <property type="entry name" value="SAM/pointed_sf"/>
</dbReference>
<reference evidence="8 9" key="2">
    <citation type="submission" date="2019-01" db="EMBL/GenBank/DDBJ databases">
        <title>The decoding of complex shrimp genome reveals the adaptation for benthos swimmer, frequently molting mechanism and breeding impact on genome.</title>
        <authorList>
            <person name="Sun Y."/>
            <person name="Gao Y."/>
            <person name="Yu Y."/>
        </authorList>
    </citation>
    <scope>NUCLEOTIDE SEQUENCE [LARGE SCALE GENOMIC DNA]</scope>
    <source>
        <tissue evidence="8">Muscle</tissue>
    </source>
</reference>
<feature type="domain" description="SAM" evidence="7">
    <location>
        <begin position="43"/>
        <end position="106"/>
    </location>
</feature>
<keyword evidence="4" id="KW-0678">Repressor</keyword>
<evidence type="ECO:0000256" key="5">
    <source>
        <dbReference type="ARBA" id="ARBA00022884"/>
    </source>
</evidence>
<evidence type="ECO:0000259" key="7">
    <source>
        <dbReference type="SMART" id="SM00454"/>
    </source>
</evidence>
<comment type="subcellular location">
    <subcellularLocation>
        <location evidence="1">Cytoplasm</location>
    </subcellularLocation>
</comment>
<evidence type="ECO:0000256" key="1">
    <source>
        <dbReference type="ARBA" id="ARBA00004496"/>
    </source>
</evidence>
<feature type="compositionally biased region" description="Polar residues" evidence="6">
    <location>
        <begin position="331"/>
        <end position="340"/>
    </location>
</feature>
<evidence type="ECO:0000256" key="2">
    <source>
        <dbReference type="ARBA" id="ARBA00008232"/>
    </source>
</evidence>
<evidence type="ECO:0000256" key="3">
    <source>
        <dbReference type="ARBA" id="ARBA00022490"/>
    </source>
</evidence>
<feature type="region of interest" description="Disordered" evidence="6">
    <location>
        <begin position="138"/>
        <end position="189"/>
    </location>
</feature>
<feature type="compositionally biased region" description="Pro residues" evidence="6">
    <location>
        <begin position="138"/>
        <end position="155"/>
    </location>
</feature>
<dbReference type="SUPFAM" id="SSF47769">
    <property type="entry name" value="SAM/Pointed domain"/>
    <property type="match status" value="1"/>
</dbReference>
<feature type="compositionally biased region" description="Low complexity" evidence="6">
    <location>
        <begin position="9"/>
        <end position="32"/>
    </location>
</feature>
<name>A0A423U9B0_PENVA</name>
<dbReference type="OrthoDB" id="2155283at2759"/>
<dbReference type="GO" id="GO:0000289">
    <property type="term" value="P:nuclear-transcribed mRNA poly(A) tail shortening"/>
    <property type="evidence" value="ECO:0007669"/>
    <property type="project" value="TreeGrafter"/>
</dbReference>
<proteinExistence type="inferred from homology"/>
<reference evidence="8 9" key="1">
    <citation type="submission" date="2018-04" db="EMBL/GenBank/DDBJ databases">
        <authorList>
            <person name="Zhang X."/>
            <person name="Yuan J."/>
            <person name="Li F."/>
            <person name="Xiang J."/>
        </authorList>
    </citation>
    <scope>NUCLEOTIDE SEQUENCE [LARGE SCALE GENOMIC DNA]</scope>
    <source>
        <tissue evidence="8">Muscle</tissue>
    </source>
</reference>
<dbReference type="AlphaFoldDB" id="A0A423U9B0"/>